<proteinExistence type="predicted"/>
<dbReference type="EMBL" id="LGTZ01000804">
    <property type="protein sequence ID" value="OJD23400.1"/>
    <property type="molecule type" value="Genomic_DNA"/>
</dbReference>
<gene>
    <name evidence="1" type="ORF">ACJ73_05251</name>
</gene>
<comment type="caution">
    <text evidence="1">The sequence shown here is derived from an EMBL/GenBank/DDBJ whole genome shotgun (WGS) entry which is preliminary data.</text>
</comment>
<name>A0A1J9Q4G2_9EURO</name>
<dbReference type="VEuPathDB" id="FungiDB:ACJ73_05251"/>
<reference evidence="1 2" key="1">
    <citation type="submission" date="2015-08" db="EMBL/GenBank/DDBJ databases">
        <title>Emmonsia species relationships and genome sequence.</title>
        <authorList>
            <person name="Cuomo C.A."/>
            <person name="Schwartz I.S."/>
            <person name="Kenyon C."/>
            <person name="De Hoog G.S."/>
            <person name="Govender N.P."/>
            <person name="Botha A."/>
            <person name="Moreno L."/>
            <person name="De Vries M."/>
            <person name="Munoz J.F."/>
            <person name="Stielow J.B."/>
        </authorList>
    </citation>
    <scope>NUCLEOTIDE SEQUENCE [LARGE SCALE GENOMIC DNA]</scope>
    <source>
        <strain evidence="1 2">EI222</strain>
    </source>
</reference>
<evidence type="ECO:0000313" key="1">
    <source>
        <dbReference type="EMBL" id="OJD23400.1"/>
    </source>
</evidence>
<dbReference type="AlphaFoldDB" id="A0A1J9Q4G2"/>
<organism evidence="1 2">
    <name type="scientific">Blastomyces percursus</name>
    <dbReference type="NCBI Taxonomy" id="1658174"/>
    <lineage>
        <taxon>Eukaryota</taxon>
        <taxon>Fungi</taxon>
        <taxon>Dikarya</taxon>
        <taxon>Ascomycota</taxon>
        <taxon>Pezizomycotina</taxon>
        <taxon>Eurotiomycetes</taxon>
        <taxon>Eurotiomycetidae</taxon>
        <taxon>Onygenales</taxon>
        <taxon>Ajellomycetaceae</taxon>
        <taxon>Blastomyces</taxon>
    </lineage>
</organism>
<evidence type="ECO:0000313" key="2">
    <source>
        <dbReference type="Proteomes" id="UP000242791"/>
    </source>
</evidence>
<dbReference type="OrthoDB" id="4188492at2759"/>
<protein>
    <submittedName>
        <fullName evidence="1">Uncharacterized protein</fullName>
    </submittedName>
</protein>
<keyword evidence="2" id="KW-1185">Reference proteome</keyword>
<sequence length="100" mass="11481">MADNQNEECRVQWTDNILFQYVPNAFEGAVVPHKTAVDVLHAAITKFFFHIFPSVYGESLTFPGNPKHLVYELIWHGAEPVIPRILQNTPMFSLIEREPT</sequence>
<dbReference type="Proteomes" id="UP000242791">
    <property type="component" value="Unassembled WGS sequence"/>
</dbReference>
<accession>A0A1J9Q4G2</accession>